<feature type="compositionally biased region" description="Polar residues" evidence="1">
    <location>
        <begin position="748"/>
        <end position="759"/>
    </location>
</feature>
<evidence type="ECO:0000313" key="2">
    <source>
        <dbReference type="EMBL" id="CAK0784665.1"/>
    </source>
</evidence>
<feature type="region of interest" description="Disordered" evidence="1">
    <location>
        <begin position="846"/>
        <end position="882"/>
    </location>
</feature>
<dbReference type="GO" id="GO:0005516">
    <property type="term" value="F:calmodulin binding"/>
    <property type="evidence" value="ECO:0007669"/>
    <property type="project" value="InterPro"/>
</dbReference>
<feature type="region of interest" description="Disordered" evidence="1">
    <location>
        <begin position="550"/>
        <end position="650"/>
    </location>
</feature>
<accession>A0AAV1IEJ0</accession>
<feature type="region of interest" description="Disordered" evidence="1">
    <location>
        <begin position="729"/>
        <end position="771"/>
    </location>
</feature>
<dbReference type="GO" id="GO:0080142">
    <property type="term" value="P:regulation of salicylic acid biosynthetic process"/>
    <property type="evidence" value="ECO:0007669"/>
    <property type="project" value="TreeGrafter"/>
</dbReference>
<evidence type="ECO:0000256" key="1">
    <source>
        <dbReference type="SAM" id="MobiDB-lite"/>
    </source>
</evidence>
<dbReference type="GO" id="GO:0043565">
    <property type="term" value="F:sequence-specific DNA binding"/>
    <property type="evidence" value="ECO:0007669"/>
    <property type="project" value="TreeGrafter"/>
</dbReference>
<dbReference type="AlphaFoldDB" id="A0AAV1IEJ0"/>
<dbReference type="Proteomes" id="UP001314263">
    <property type="component" value="Unassembled WGS sequence"/>
</dbReference>
<comment type="caution">
    <text evidence="2">The sequence shown here is derived from an EMBL/GenBank/DDBJ whole genome shotgun (WGS) entry which is preliminary data.</text>
</comment>
<evidence type="ECO:0000313" key="3">
    <source>
        <dbReference type="Proteomes" id="UP001314263"/>
    </source>
</evidence>
<dbReference type="PANTHER" id="PTHR31713:SF96">
    <property type="entry name" value="OS02G0562300 PROTEIN"/>
    <property type="match status" value="1"/>
</dbReference>
<dbReference type="PANTHER" id="PTHR31713">
    <property type="entry name" value="OS02G0177800 PROTEIN"/>
    <property type="match status" value="1"/>
</dbReference>
<feature type="region of interest" description="Disordered" evidence="1">
    <location>
        <begin position="664"/>
        <end position="683"/>
    </location>
</feature>
<dbReference type="InterPro" id="IPR012416">
    <property type="entry name" value="CBP60"/>
</dbReference>
<feature type="compositionally biased region" description="Low complexity" evidence="1">
    <location>
        <begin position="729"/>
        <end position="747"/>
    </location>
</feature>
<dbReference type="EMBL" id="CAUYUE010000011">
    <property type="protein sequence ID" value="CAK0784665.1"/>
    <property type="molecule type" value="Genomic_DNA"/>
</dbReference>
<reference evidence="2 3" key="1">
    <citation type="submission" date="2023-10" db="EMBL/GenBank/DDBJ databases">
        <authorList>
            <person name="Maclean D."/>
            <person name="Macfadyen A."/>
        </authorList>
    </citation>
    <scope>NUCLEOTIDE SEQUENCE [LARGE SCALE GENOMIC DNA]</scope>
</reference>
<keyword evidence="3" id="KW-1185">Reference proteome</keyword>
<gene>
    <name evidence="2" type="ORF">CVIRNUC_007869</name>
</gene>
<name>A0AAV1IEJ0_9CHLO</name>
<dbReference type="GO" id="GO:0003700">
    <property type="term" value="F:DNA-binding transcription factor activity"/>
    <property type="evidence" value="ECO:0007669"/>
    <property type="project" value="TreeGrafter"/>
</dbReference>
<protein>
    <submittedName>
        <fullName evidence="2">Uncharacterized protein</fullName>
    </submittedName>
</protein>
<organism evidence="2 3">
    <name type="scientific">Coccomyxa viridis</name>
    <dbReference type="NCBI Taxonomy" id="1274662"/>
    <lineage>
        <taxon>Eukaryota</taxon>
        <taxon>Viridiplantae</taxon>
        <taxon>Chlorophyta</taxon>
        <taxon>core chlorophytes</taxon>
        <taxon>Trebouxiophyceae</taxon>
        <taxon>Trebouxiophyceae incertae sedis</taxon>
        <taxon>Coccomyxaceae</taxon>
        <taxon>Coccomyxa</taxon>
    </lineage>
</organism>
<dbReference type="GO" id="GO:0005634">
    <property type="term" value="C:nucleus"/>
    <property type="evidence" value="ECO:0007669"/>
    <property type="project" value="TreeGrafter"/>
</dbReference>
<proteinExistence type="predicted"/>
<sequence length="882" mass="95555">MRRSSDDVPPELSNVPPQALEGYVRRRLLALANMPCVARSLNSPSEVICQALIQAMEMGHLERVDSEPGQPGSAEWQLVFRHECLNLGCLDAVCCLCMENPNRRCTGNFADKYLAGDVLKATCGAPIRVELMHRSTGDTPPNQDYKDIILEMYILDGKAFAALQESGQHNSEAAVDECMLLANNQGKILLATDRNGEHNRSGMVLVPVHATGGNAMLPGLNVTGSSEALLSGQKPPFRLLCRATSKATGARLSNIKFAVSEPFVVATQRTRTASKALIPSLSDPVGKLNGLGGMTVKKLIDLGNQVREARSAVLADVPMASASTVEEFKVLIMWAEEVPQRVEELKKVLRLNQNYQEARDHALQAVGKDCRLRYWTNANISHAGALFPASLGSVDCDHPAVLLEREGATVKATLPTYLTCHQKETLRRVQNEARKAWWRDGHPGWGIWDYMSEEGLVKNVHSQDSDDGCVRLPAEMFPEGVLNPVPRNTHSFGGFPSLSDKGSSGFMGLNSLRNPSGGPFSRPNILFSSAQPQLQFSQNPPAAAMPSTLWPQRFGAPGSGHNMFMPSIPEPEQPAAPSQNGHSMLKDARDSDLMPSLGQDVVPSASESLLKPSFRRDRPPPPSPFAEEEPQSSDNTNSASLGPDYRSDYRTDYTSMKQPLLSETLSEGDRHRQKRANVQAGQLQQKMSTLMGRPLGEAELRTIFPSFSAQMPGSAFSGLPNEVSLAAPIQQQQAQPEAQQQNEAGQAHSASGPPTSTMNGEPHRWQEGSAGVSNPELKISLSPVDIPDLDLDDFVDFLNNGRELDPDESATLKTLFSGRLDSPLPSISSRQGSALQTGFSYGRLLHSRGSGSGGMGNSRPSSGLDNMSTLEEAMNGGTSKRE</sequence>